<dbReference type="STRING" id="131310.A0A0N5A2I5"/>
<dbReference type="GO" id="GO:1990133">
    <property type="term" value="C:molybdopterin adenylyltransferase complex"/>
    <property type="evidence" value="ECO:0007669"/>
    <property type="project" value="TreeGrafter"/>
</dbReference>
<evidence type="ECO:0000256" key="1">
    <source>
        <dbReference type="ARBA" id="ARBA00022741"/>
    </source>
</evidence>
<dbReference type="Proteomes" id="UP000038045">
    <property type="component" value="Unplaced"/>
</dbReference>
<evidence type="ECO:0000313" key="2">
    <source>
        <dbReference type="Proteomes" id="UP000038045"/>
    </source>
</evidence>
<dbReference type="InterPro" id="IPR012675">
    <property type="entry name" value="Beta-grasp_dom_sf"/>
</dbReference>
<dbReference type="SUPFAM" id="SSF54285">
    <property type="entry name" value="MoaD/ThiS"/>
    <property type="match status" value="1"/>
</dbReference>
<evidence type="ECO:0000313" key="3">
    <source>
        <dbReference type="WBParaSite" id="PTRK_0001584800.1"/>
    </source>
</evidence>
<accession>A0A0N5A2I5</accession>
<dbReference type="Gene3D" id="3.10.20.30">
    <property type="match status" value="1"/>
</dbReference>
<proteinExistence type="predicted"/>
<dbReference type="Pfam" id="PF02597">
    <property type="entry name" value="ThiS"/>
    <property type="match status" value="1"/>
</dbReference>
<dbReference type="InterPro" id="IPR003749">
    <property type="entry name" value="ThiS/MoaD-like"/>
</dbReference>
<dbReference type="GO" id="GO:0006777">
    <property type="term" value="P:Mo-molybdopterin cofactor biosynthetic process"/>
    <property type="evidence" value="ECO:0007669"/>
    <property type="project" value="InterPro"/>
</dbReference>
<dbReference type="InterPro" id="IPR044672">
    <property type="entry name" value="MOCS2A"/>
</dbReference>
<reference evidence="3" key="1">
    <citation type="submission" date="2017-02" db="UniProtKB">
        <authorList>
            <consortium name="WormBaseParasite"/>
        </authorList>
    </citation>
    <scope>IDENTIFICATION</scope>
</reference>
<dbReference type="WBParaSite" id="PTRK_0001584800.1">
    <property type="protein sequence ID" value="PTRK_0001584800.1"/>
    <property type="gene ID" value="PTRK_0001584800"/>
</dbReference>
<dbReference type="GO" id="GO:0000166">
    <property type="term" value="F:nucleotide binding"/>
    <property type="evidence" value="ECO:0007669"/>
    <property type="project" value="UniProtKB-KW"/>
</dbReference>
<name>A0A0N5A2I5_PARTI</name>
<protein>
    <submittedName>
        <fullName evidence="3">Molybdopterin synthase sulfur carrier subunit</fullName>
    </submittedName>
</protein>
<organism evidence="2 3">
    <name type="scientific">Parastrongyloides trichosuri</name>
    <name type="common">Possum-specific nematode worm</name>
    <dbReference type="NCBI Taxonomy" id="131310"/>
    <lineage>
        <taxon>Eukaryota</taxon>
        <taxon>Metazoa</taxon>
        <taxon>Ecdysozoa</taxon>
        <taxon>Nematoda</taxon>
        <taxon>Chromadorea</taxon>
        <taxon>Rhabditida</taxon>
        <taxon>Tylenchina</taxon>
        <taxon>Panagrolaimomorpha</taxon>
        <taxon>Strongyloidoidea</taxon>
        <taxon>Strongyloididae</taxon>
        <taxon>Parastrongyloides</taxon>
    </lineage>
</organism>
<keyword evidence="1" id="KW-0547">Nucleotide-binding</keyword>
<dbReference type="PANTHER" id="PTHR33359:SF1">
    <property type="entry name" value="MOLYBDOPTERIN SYNTHASE SULFUR CARRIER SUBUNIT"/>
    <property type="match status" value="1"/>
</dbReference>
<dbReference type="PANTHER" id="PTHR33359">
    <property type="entry name" value="MOLYBDOPTERIN SYNTHASE SULFUR CARRIER SUBUNIT"/>
    <property type="match status" value="1"/>
</dbReference>
<keyword evidence="2" id="KW-1185">Reference proteome</keyword>
<dbReference type="AlphaFoldDB" id="A0A0N5A2I5"/>
<dbReference type="InterPro" id="IPR016155">
    <property type="entry name" value="Mopterin_synth/thiamin_S_b"/>
</dbReference>
<sequence length="85" mass="9661">MIEKEVLLFGPVAEEYNSRSVKISFPLKSNGNDIMDIVFQNVLKNKELRYRCMLAVNQEYIDDLNDIIDMNTVNEIAIIPPLSGG</sequence>